<keyword evidence="4 8" id="KW-0677">Repeat</keyword>
<feature type="binding site" evidence="8">
    <location>
        <position position="363"/>
    </location>
    <ligand>
        <name>[4Fe-4S] cluster</name>
        <dbReference type="ChEBI" id="CHEBI:49883"/>
        <label>1</label>
    </ligand>
</feature>
<dbReference type="Gene3D" id="3.40.50.11540">
    <property type="entry name" value="NADH-ubiquinone oxidoreductase 51kDa subunit"/>
    <property type="match status" value="1"/>
</dbReference>
<dbReference type="EMBL" id="CP035108">
    <property type="protein sequence ID" value="QAR33591.1"/>
    <property type="molecule type" value="Genomic_DNA"/>
</dbReference>
<dbReference type="GO" id="GO:0022900">
    <property type="term" value="P:electron transport chain"/>
    <property type="evidence" value="ECO:0007669"/>
    <property type="project" value="UniProtKB-UniRule"/>
</dbReference>
<keyword evidence="8" id="KW-1003">Cell membrane</keyword>
<evidence type="ECO:0000256" key="3">
    <source>
        <dbReference type="ARBA" id="ARBA00022723"/>
    </source>
</evidence>
<dbReference type="SUPFAM" id="SSF142019">
    <property type="entry name" value="Nqo1 FMN-binding domain-like"/>
    <property type="match status" value="1"/>
</dbReference>
<dbReference type="InterPro" id="IPR037225">
    <property type="entry name" value="Nuo51_FMN-bd_sf"/>
</dbReference>
<dbReference type="SUPFAM" id="SSF46548">
    <property type="entry name" value="alpha-helical ferredoxin"/>
    <property type="match status" value="1"/>
</dbReference>
<reference evidence="10 11" key="1">
    <citation type="submission" date="2019-01" db="EMBL/GenBank/DDBJ databases">
        <title>Geovibrio thiophilus DSM 11263, complete genome.</title>
        <authorList>
            <person name="Spring S."/>
            <person name="Bunk B."/>
            <person name="Sproer C."/>
        </authorList>
    </citation>
    <scope>NUCLEOTIDE SEQUENCE [LARGE SCALE GENOMIC DNA]</scope>
    <source>
        <strain evidence="10 11">DSM 11263</strain>
    </source>
</reference>
<dbReference type="Gene3D" id="3.10.20.600">
    <property type="match status" value="1"/>
</dbReference>
<comment type="function">
    <text evidence="8">Part of a membrane-bound complex that couples electron transfer with translocation of ions across the membrane.</text>
</comment>
<comment type="subunit">
    <text evidence="8">The complex is composed of six subunits: RnfA, RnfB, RnfC, RnfD, RnfE and RnfG.</text>
</comment>
<dbReference type="HAMAP" id="MF_00461">
    <property type="entry name" value="RsxC_RnfC"/>
    <property type="match status" value="1"/>
</dbReference>
<feature type="binding site" evidence="8">
    <location>
        <position position="396"/>
    </location>
    <ligand>
        <name>[4Fe-4S] cluster</name>
        <dbReference type="ChEBI" id="CHEBI:49883"/>
        <label>2</label>
    </ligand>
</feature>
<dbReference type="GO" id="GO:0046872">
    <property type="term" value="F:metal ion binding"/>
    <property type="evidence" value="ECO:0007669"/>
    <property type="project" value="UniProtKB-KW"/>
</dbReference>
<dbReference type="Pfam" id="PF12838">
    <property type="entry name" value="Fer4_7"/>
    <property type="match status" value="1"/>
</dbReference>
<dbReference type="EC" id="7.-.-.-" evidence="8"/>
<keyword evidence="2 8" id="KW-0004">4Fe-4S</keyword>
<organism evidence="10 11">
    <name type="scientific">Geovibrio thiophilus</name>
    <dbReference type="NCBI Taxonomy" id="139438"/>
    <lineage>
        <taxon>Bacteria</taxon>
        <taxon>Pseudomonadati</taxon>
        <taxon>Deferribacterota</taxon>
        <taxon>Deferribacteres</taxon>
        <taxon>Deferribacterales</taxon>
        <taxon>Geovibrionaceae</taxon>
        <taxon>Geovibrio</taxon>
    </lineage>
</organism>
<dbReference type="InterPro" id="IPR017896">
    <property type="entry name" value="4Fe4S_Fe-S-bd"/>
</dbReference>
<comment type="subcellular location">
    <subcellularLocation>
        <location evidence="8">Cell membrane</location>
        <topology evidence="8">Peripheral membrane protein</topology>
    </subcellularLocation>
</comment>
<evidence type="ECO:0000313" key="11">
    <source>
        <dbReference type="Proteomes" id="UP000287502"/>
    </source>
</evidence>
<dbReference type="InterPro" id="IPR019554">
    <property type="entry name" value="Soluble_ligand-bd"/>
</dbReference>
<dbReference type="NCBIfam" id="NF003454">
    <property type="entry name" value="PRK05035.1"/>
    <property type="match status" value="1"/>
</dbReference>
<keyword evidence="3 8" id="KW-0479">Metal-binding</keyword>
<keyword evidence="7 8" id="KW-0411">Iron-sulfur</keyword>
<dbReference type="Pfam" id="PF13375">
    <property type="entry name" value="RnfC_N"/>
    <property type="match status" value="1"/>
</dbReference>
<keyword evidence="8" id="KW-0472">Membrane</keyword>
<dbReference type="PANTHER" id="PTHR43034:SF2">
    <property type="entry name" value="ION-TRANSLOCATING OXIDOREDUCTASE COMPLEX SUBUNIT C"/>
    <property type="match status" value="1"/>
</dbReference>
<dbReference type="Pfam" id="PF10531">
    <property type="entry name" value="SLBB"/>
    <property type="match status" value="1"/>
</dbReference>
<dbReference type="AlphaFoldDB" id="A0A3R6AYN6"/>
<keyword evidence="8" id="KW-1278">Translocase</keyword>
<dbReference type="PANTHER" id="PTHR43034">
    <property type="entry name" value="ION-TRANSLOCATING OXIDOREDUCTASE COMPLEX SUBUNIT C"/>
    <property type="match status" value="1"/>
</dbReference>
<protein>
    <recommendedName>
        <fullName evidence="8">Ion-translocating oxidoreductase complex subunit C</fullName>
        <ecNumber evidence="8">7.-.-.-</ecNumber>
    </recommendedName>
    <alternativeName>
        <fullName evidence="8">Rnf electron transport complex subunit C</fullName>
    </alternativeName>
</protein>
<feature type="binding site" evidence="8">
    <location>
        <position position="399"/>
    </location>
    <ligand>
        <name>[4Fe-4S] cluster</name>
        <dbReference type="ChEBI" id="CHEBI:49883"/>
        <label>2</label>
    </ligand>
</feature>
<evidence type="ECO:0000256" key="6">
    <source>
        <dbReference type="ARBA" id="ARBA00023004"/>
    </source>
</evidence>
<evidence type="ECO:0000256" key="1">
    <source>
        <dbReference type="ARBA" id="ARBA00022448"/>
    </source>
</evidence>
<feature type="binding site" evidence="8">
    <location>
        <position position="402"/>
    </location>
    <ligand>
        <name>[4Fe-4S] cluster</name>
        <dbReference type="ChEBI" id="CHEBI:49883"/>
        <label>2</label>
    </ligand>
</feature>
<dbReference type="InterPro" id="IPR026902">
    <property type="entry name" value="RnfC_N"/>
</dbReference>
<dbReference type="Pfam" id="PF01512">
    <property type="entry name" value="Complex1_51K"/>
    <property type="match status" value="1"/>
</dbReference>
<dbReference type="PROSITE" id="PS00198">
    <property type="entry name" value="4FE4S_FER_1"/>
    <property type="match status" value="2"/>
</dbReference>
<keyword evidence="1 8" id="KW-0813">Transport</keyword>
<dbReference type="OrthoDB" id="9767754at2"/>
<dbReference type="Proteomes" id="UP000287502">
    <property type="component" value="Chromosome"/>
</dbReference>
<dbReference type="GO" id="GO:0005886">
    <property type="term" value="C:plasma membrane"/>
    <property type="evidence" value="ECO:0007669"/>
    <property type="project" value="UniProtKB-SubCell"/>
</dbReference>
<evidence type="ECO:0000313" key="10">
    <source>
        <dbReference type="EMBL" id="QAR33591.1"/>
    </source>
</evidence>
<evidence type="ECO:0000259" key="9">
    <source>
        <dbReference type="PROSITE" id="PS51379"/>
    </source>
</evidence>
<dbReference type="RefSeq" id="WP_128466877.1">
    <property type="nucleotide sequence ID" value="NZ_CP035108.1"/>
</dbReference>
<dbReference type="SUPFAM" id="SSF142984">
    <property type="entry name" value="Nqo1 middle domain-like"/>
    <property type="match status" value="1"/>
</dbReference>
<gene>
    <name evidence="10" type="primary">rsxC</name>
    <name evidence="8" type="synonym">rnfC</name>
    <name evidence="10" type="ORF">EP073_09310</name>
</gene>
<comment type="similarity">
    <text evidence="8">Belongs to the 4Fe4S bacterial-type ferredoxin family. RnfC subfamily.</text>
</comment>
<feature type="binding site" evidence="8">
    <location>
        <position position="360"/>
    </location>
    <ligand>
        <name>[4Fe-4S] cluster</name>
        <dbReference type="ChEBI" id="CHEBI:49883"/>
        <label>1</label>
    </ligand>
</feature>
<evidence type="ECO:0000256" key="8">
    <source>
        <dbReference type="HAMAP-Rule" id="MF_00461"/>
    </source>
</evidence>
<dbReference type="InterPro" id="IPR011538">
    <property type="entry name" value="Nuo51_FMN-bd"/>
</dbReference>
<evidence type="ECO:0000256" key="2">
    <source>
        <dbReference type="ARBA" id="ARBA00022485"/>
    </source>
</evidence>
<dbReference type="PROSITE" id="PS51379">
    <property type="entry name" value="4FE4S_FER_2"/>
    <property type="match status" value="1"/>
</dbReference>
<comment type="cofactor">
    <cofactor evidence="8">
        <name>[4Fe-4S] cluster</name>
        <dbReference type="ChEBI" id="CHEBI:49883"/>
    </cofactor>
    <text evidence="8">Binds 2 [4Fe-4S] clusters per subunit.</text>
</comment>
<feature type="domain" description="4Fe-4S ferredoxin-type" evidence="9">
    <location>
        <begin position="348"/>
        <end position="378"/>
    </location>
</feature>
<accession>A0A3R6AYN6</accession>
<dbReference type="NCBIfam" id="TIGR01945">
    <property type="entry name" value="rnfC"/>
    <property type="match status" value="1"/>
</dbReference>
<feature type="binding site" evidence="8">
    <location>
        <position position="367"/>
    </location>
    <ligand>
        <name>[4Fe-4S] cluster</name>
        <dbReference type="ChEBI" id="CHEBI:49883"/>
        <label>2</label>
    </ligand>
</feature>
<dbReference type="Gene3D" id="3.30.70.20">
    <property type="match status" value="1"/>
</dbReference>
<dbReference type="KEGG" id="gtl:EP073_09310"/>
<name>A0A3R6AYN6_9BACT</name>
<feature type="binding site" evidence="8">
    <location>
        <position position="357"/>
    </location>
    <ligand>
        <name>[4Fe-4S] cluster</name>
        <dbReference type="ChEBI" id="CHEBI:49883"/>
        <label>1</label>
    </ligand>
</feature>
<dbReference type="InterPro" id="IPR010208">
    <property type="entry name" value="Ion_transpt_RnfC/RsxC"/>
</dbReference>
<keyword evidence="11" id="KW-1185">Reference proteome</keyword>
<evidence type="ECO:0000256" key="5">
    <source>
        <dbReference type="ARBA" id="ARBA00022982"/>
    </source>
</evidence>
<keyword evidence="5 8" id="KW-0249">Electron transport</keyword>
<proteinExistence type="inferred from homology"/>
<feature type="binding site" evidence="8">
    <location>
        <position position="406"/>
    </location>
    <ligand>
        <name>[4Fe-4S] cluster</name>
        <dbReference type="ChEBI" id="CHEBI:49883"/>
        <label>1</label>
    </ligand>
</feature>
<sequence length="436" mass="46739">MPFFGFRGGVHPDYNKGATSGKPIEVMPVKEGALYGVPLAQHIGAPAKALAAKNQEVKAGELIGQSAGFISANIHAPVSGRVVALQDLPHPVTGKTAGIVIEAAGDQSGIVPVNVSAKFQETVLNAGIVGLGGATFPTNVKLSPPKKVDTLLLNGAECEPYLTCDHRLMLEKTEEIIKGADIIRKALNIENLIIGIEENKPDALAAFGKFVSAYKFELIPLEVKYPQGGEKQLIKACLNRTVPEGMLPLEVGVIVHNVGTCLAVFEAAENKKPLIERVVTVTGAVKEPKNLLVRIGTPVKDIIEYCGGFLGDPRKVVMGGPMMGFALSSLDVPMMKGTSGILVFRSEDLPDLRQCSCIRCGRCVDVCPMGLIPSVMDRFVVKEMYEALADWHVMNCIECGCCSYDCPSRRNLAGGFKTSKREVMKILKAREAQKNG</sequence>
<evidence type="ECO:0000256" key="4">
    <source>
        <dbReference type="ARBA" id="ARBA00022737"/>
    </source>
</evidence>
<dbReference type="InterPro" id="IPR017900">
    <property type="entry name" value="4Fe4S_Fe_S_CS"/>
</dbReference>
<dbReference type="GO" id="GO:0051539">
    <property type="term" value="F:4 iron, 4 sulfur cluster binding"/>
    <property type="evidence" value="ECO:0007669"/>
    <property type="project" value="UniProtKB-KW"/>
</dbReference>
<dbReference type="GO" id="GO:0009055">
    <property type="term" value="F:electron transfer activity"/>
    <property type="evidence" value="ECO:0007669"/>
    <property type="project" value="InterPro"/>
</dbReference>
<keyword evidence="6 8" id="KW-0408">Iron</keyword>
<evidence type="ECO:0000256" key="7">
    <source>
        <dbReference type="ARBA" id="ARBA00023014"/>
    </source>
</evidence>